<keyword evidence="7 16" id="KW-1133">Transmembrane helix</keyword>
<dbReference type="GO" id="GO:0009252">
    <property type="term" value="P:peptidoglycan biosynthetic process"/>
    <property type="evidence" value="ECO:0007669"/>
    <property type="project" value="UniProtKB-KW"/>
</dbReference>
<keyword evidence="17" id="KW-0132">Cell division</keyword>
<evidence type="ECO:0000256" key="8">
    <source>
        <dbReference type="ARBA" id="ARBA00023136"/>
    </source>
</evidence>
<keyword evidence="2" id="KW-0328">Glycosyltransferase</keyword>
<feature type="transmembrane region" description="Helical" evidence="16">
    <location>
        <begin position="90"/>
        <end position="108"/>
    </location>
</feature>
<evidence type="ECO:0000256" key="4">
    <source>
        <dbReference type="ARBA" id="ARBA00022692"/>
    </source>
</evidence>
<dbReference type="PANTHER" id="PTHR30474">
    <property type="entry name" value="CELL CYCLE PROTEIN"/>
    <property type="match status" value="1"/>
</dbReference>
<dbReference type="PANTHER" id="PTHR30474:SF2">
    <property type="entry name" value="PEPTIDOGLYCAN GLYCOSYLTRANSFERASE FTSW-RELATED"/>
    <property type="match status" value="1"/>
</dbReference>
<dbReference type="EC" id="2.4.99.28" evidence="14"/>
<evidence type="ECO:0000256" key="15">
    <source>
        <dbReference type="ARBA" id="ARBA00049902"/>
    </source>
</evidence>
<evidence type="ECO:0000313" key="17">
    <source>
        <dbReference type="EMBL" id="OWV33842.1"/>
    </source>
</evidence>
<accession>A0A219B641</accession>
<dbReference type="GO" id="GO:0032153">
    <property type="term" value="C:cell division site"/>
    <property type="evidence" value="ECO:0007669"/>
    <property type="project" value="TreeGrafter"/>
</dbReference>
<evidence type="ECO:0000256" key="12">
    <source>
        <dbReference type="ARBA" id="ARBA00041185"/>
    </source>
</evidence>
<dbReference type="GO" id="GO:0008360">
    <property type="term" value="P:regulation of cell shape"/>
    <property type="evidence" value="ECO:0007669"/>
    <property type="project" value="UniProtKB-KW"/>
</dbReference>
<feature type="transmembrane region" description="Helical" evidence="16">
    <location>
        <begin position="184"/>
        <end position="217"/>
    </location>
</feature>
<evidence type="ECO:0000256" key="11">
    <source>
        <dbReference type="ARBA" id="ARBA00038053"/>
    </source>
</evidence>
<keyword evidence="5" id="KW-0133">Cell shape</keyword>
<comment type="caution">
    <text evidence="17">The sequence shown here is derived from an EMBL/GenBank/DDBJ whole genome shotgun (WGS) entry which is preliminary data.</text>
</comment>
<evidence type="ECO:0000256" key="10">
    <source>
        <dbReference type="ARBA" id="ARBA00033270"/>
    </source>
</evidence>
<keyword evidence="3" id="KW-0808">Transferase</keyword>
<evidence type="ECO:0000256" key="6">
    <source>
        <dbReference type="ARBA" id="ARBA00022984"/>
    </source>
</evidence>
<comment type="subcellular location">
    <subcellularLocation>
        <location evidence="1">Membrane</location>
        <topology evidence="1">Multi-pass membrane protein</topology>
    </subcellularLocation>
</comment>
<keyword evidence="6" id="KW-0573">Peptidoglycan synthesis</keyword>
<dbReference type="GO" id="GO:0005886">
    <property type="term" value="C:plasma membrane"/>
    <property type="evidence" value="ECO:0007669"/>
    <property type="project" value="TreeGrafter"/>
</dbReference>
<evidence type="ECO:0000256" key="1">
    <source>
        <dbReference type="ARBA" id="ARBA00004141"/>
    </source>
</evidence>
<feature type="transmembrane region" description="Helical" evidence="16">
    <location>
        <begin position="347"/>
        <end position="367"/>
    </location>
</feature>
<evidence type="ECO:0000256" key="16">
    <source>
        <dbReference type="SAM" id="Phobius"/>
    </source>
</evidence>
<dbReference type="GO" id="GO:0008955">
    <property type="term" value="F:peptidoglycan glycosyltransferase activity"/>
    <property type="evidence" value="ECO:0007669"/>
    <property type="project" value="UniProtKB-EC"/>
</dbReference>
<comment type="catalytic activity">
    <reaction evidence="15">
        <text>[GlcNAc-(1-&gt;4)-Mur2Ac(oyl-L-Ala-gamma-D-Glu-L-Lys-D-Ala-D-Ala)](n)-di-trans,octa-cis-undecaprenyl diphosphate + beta-D-GlcNAc-(1-&gt;4)-Mur2Ac(oyl-L-Ala-gamma-D-Glu-L-Lys-D-Ala-D-Ala)-di-trans,octa-cis-undecaprenyl diphosphate = [GlcNAc-(1-&gt;4)-Mur2Ac(oyl-L-Ala-gamma-D-Glu-L-Lys-D-Ala-D-Ala)](n+1)-di-trans,octa-cis-undecaprenyl diphosphate + di-trans,octa-cis-undecaprenyl diphosphate + H(+)</text>
        <dbReference type="Rhea" id="RHEA:23708"/>
        <dbReference type="Rhea" id="RHEA-COMP:9602"/>
        <dbReference type="Rhea" id="RHEA-COMP:9603"/>
        <dbReference type="ChEBI" id="CHEBI:15378"/>
        <dbReference type="ChEBI" id="CHEBI:58405"/>
        <dbReference type="ChEBI" id="CHEBI:60033"/>
        <dbReference type="ChEBI" id="CHEBI:78435"/>
        <dbReference type="EC" id="2.4.99.28"/>
    </reaction>
</comment>
<dbReference type="Pfam" id="PF01098">
    <property type="entry name" value="FTSW_RODA_SPOVE"/>
    <property type="match status" value="1"/>
</dbReference>
<evidence type="ECO:0000256" key="9">
    <source>
        <dbReference type="ARBA" id="ARBA00032370"/>
    </source>
</evidence>
<organism evidence="17 18">
    <name type="scientific">Pacificimonas flava</name>
    <dbReference type="NCBI Taxonomy" id="1234595"/>
    <lineage>
        <taxon>Bacteria</taxon>
        <taxon>Pseudomonadati</taxon>
        <taxon>Pseudomonadota</taxon>
        <taxon>Alphaproteobacteria</taxon>
        <taxon>Sphingomonadales</taxon>
        <taxon>Sphingosinicellaceae</taxon>
        <taxon>Pacificimonas</taxon>
    </lineage>
</organism>
<evidence type="ECO:0000256" key="3">
    <source>
        <dbReference type="ARBA" id="ARBA00022679"/>
    </source>
</evidence>
<protein>
    <recommendedName>
        <fullName evidence="12">Probable peptidoglycan glycosyltransferase FtsW</fullName>
        <ecNumber evidence="14">2.4.99.28</ecNumber>
    </recommendedName>
    <alternativeName>
        <fullName evidence="13">Cell division protein FtsW</fullName>
    </alternativeName>
    <alternativeName>
        <fullName evidence="10">Cell wall polymerase</fullName>
    </alternativeName>
    <alternativeName>
        <fullName evidence="9">Peptidoglycan polymerase</fullName>
    </alternativeName>
</protein>
<dbReference type="InterPro" id="IPR001182">
    <property type="entry name" value="FtsW/RodA"/>
</dbReference>
<dbReference type="AlphaFoldDB" id="A0A219B641"/>
<keyword evidence="17" id="KW-0131">Cell cycle</keyword>
<gene>
    <name evidence="17" type="ORF">B5C34_10475</name>
</gene>
<sequence>MRMPGRADRTVFGRWFWTVDRPLFILFLILISLGLIAVAAASPAASQRLSGANFKLPELFFLKRQFMWVAIGLPVLIGVSLLPKDLVRRLAVLGTGLGLLLLASLPVIGAEINGAIRWIQFGGFQLQPSEFLKPAFVVTTAWILSLRFDDEQLPVFSLAGSLLAVTAGLLVIQPDYGQTLLIGAVWAGQALLAGLSLAWVAALGVAAIAVLGAGYVFSPHISGRIDRFLTGEGDTYQADRALDALRSGGLFGTGPGGGEAKYSLPEPHTDYIFAVIGEEFGILACIAVAGIFLAMVIRVLSQLIEEEDPFVTLAASGLAAQIALQAFVNMGVATSLLPSKGMTLPFISHGGSSFIALCLTAGMLLALTRRNRFLKASPFGAKLQAAE</sequence>
<evidence type="ECO:0000256" key="14">
    <source>
        <dbReference type="ARBA" id="ARBA00044770"/>
    </source>
</evidence>
<evidence type="ECO:0000256" key="2">
    <source>
        <dbReference type="ARBA" id="ARBA00022676"/>
    </source>
</evidence>
<dbReference type="OrthoDB" id="9768187at2"/>
<keyword evidence="4 16" id="KW-0812">Transmembrane</keyword>
<dbReference type="Proteomes" id="UP000198462">
    <property type="component" value="Unassembled WGS sequence"/>
</dbReference>
<feature type="transmembrane region" description="Helical" evidence="16">
    <location>
        <begin position="271"/>
        <end position="297"/>
    </location>
</feature>
<name>A0A219B641_9SPHN</name>
<reference evidence="18" key="1">
    <citation type="submission" date="2017-05" db="EMBL/GenBank/DDBJ databases">
        <authorList>
            <person name="Lin X."/>
        </authorList>
    </citation>
    <scope>NUCLEOTIDE SEQUENCE [LARGE SCALE GENOMIC DNA]</scope>
    <source>
        <strain evidence="18">JLT2012</strain>
    </source>
</reference>
<dbReference type="EMBL" id="NFZT01000001">
    <property type="protein sequence ID" value="OWV33842.1"/>
    <property type="molecule type" value="Genomic_DNA"/>
</dbReference>
<evidence type="ECO:0000313" key="18">
    <source>
        <dbReference type="Proteomes" id="UP000198462"/>
    </source>
</evidence>
<keyword evidence="8 16" id="KW-0472">Membrane</keyword>
<feature type="transmembrane region" description="Helical" evidence="16">
    <location>
        <begin position="65"/>
        <end position="83"/>
    </location>
</feature>
<evidence type="ECO:0000256" key="7">
    <source>
        <dbReference type="ARBA" id="ARBA00022989"/>
    </source>
</evidence>
<dbReference type="GO" id="GO:0051301">
    <property type="term" value="P:cell division"/>
    <property type="evidence" value="ECO:0007669"/>
    <property type="project" value="UniProtKB-KW"/>
</dbReference>
<evidence type="ECO:0000256" key="5">
    <source>
        <dbReference type="ARBA" id="ARBA00022960"/>
    </source>
</evidence>
<keyword evidence="18" id="KW-1185">Reference proteome</keyword>
<evidence type="ECO:0000256" key="13">
    <source>
        <dbReference type="ARBA" id="ARBA00041418"/>
    </source>
</evidence>
<comment type="similarity">
    <text evidence="11">Belongs to the SEDS family. FtsW subfamily.</text>
</comment>
<proteinExistence type="inferred from homology"/>
<dbReference type="GO" id="GO:0015648">
    <property type="term" value="F:lipid-linked peptidoglycan transporter activity"/>
    <property type="evidence" value="ECO:0007669"/>
    <property type="project" value="TreeGrafter"/>
</dbReference>
<feature type="transmembrane region" description="Helical" evidence="16">
    <location>
        <begin position="153"/>
        <end position="172"/>
    </location>
</feature>